<gene>
    <name evidence="2" type="ORF">GHT09_005014</name>
    <name evidence="3" type="ORF">MONAX_5E025689</name>
</gene>
<reference evidence="3 4" key="1">
    <citation type="submission" date="2019-04" db="EMBL/GenBank/DDBJ databases">
        <authorList>
            <person name="Alioto T."/>
            <person name="Alioto T."/>
        </authorList>
    </citation>
    <scope>NUCLEOTIDE SEQUENCE [LARGE SCALE GENOMIC DNA]</scope>
</reference>
<accession>A0A5E4APN9</accession>
<evidence type="ECO:0000256" key="1">
    <source>
        <dbReference type="SAM" id="MobiDB-lite"/>
    </source>
</evidence>
<dbReference type="Proteomes" id="UP000662637">
    <property type="component" value="Unassembled WGS sequence"/>
</dbReference>
<organism evidence="3 4">
    <name type="scientific">Marmota monax</name>
    <name type="common">Woodchuck</name>
    <dbReference type="NCBI Taxonomy" id="9995"/>
    <lineage>
        <taxon>Eukaryota</taxon>
        <taxon>Metazoa</taxon>
        <taxon>Chordata</taxon>
        <taxon>Craniata</taxon>
        <taxon>Vertebrata</taxon>
        <taxon>Euteleostomi</taxon>
        <taxon>Mammalia</taxon>
        <taxon>Eutheria</taxon>
        <taxon>Euarchontoglires</taxon>
        <taxon>Glires</taxon>
        <taxon>Rodentia</taxon>
        <taxon>Sciuromorpha</taxon>
        <taxon>Sciuridae</taxon>
        <taxon>Xerinae</taxon>
        <taxon>Marmotini</taxon>
        <taxon>Marmota</taxon>
    </lineage>
</organism>
<feature type="compositionally biased region" description="Basic and acidic residues" evidence="1">
    <location>
        <begin position="34"/>
        <end position="43"/>
    </location>
</feature>
<dbReference type="EMBL" id="CABDUW010000116">
    <property type="protein sequence ID" value="VTJ59125.1"/>
    <property type="molecule type" value="Genomic_DNA"/>
</dbReference>
<protein>
    <submittedName>
        <fullName evidence="3">Uncharacterized protein</fullName>
    </submittedName>
</protein>
<sequence>MASDKLLTLTLINRVKPLAGCPCLMRGKSKKIRVDTTRPDVSDPKLQTLPPRLDPGESHNFSLRLSPQQADHSMPGRACLGSKPGHRGRSECTSGGPKA</sequence>
<keyword evidence="4" id="KW-1185">Reference proteome</keyword>
<feature type="region of interest" description="Disordered" evidence="1">
    <location>
        <begin position="34"/>
        <end position="99"/>
    </location>
</feature>
<evidence type="ECO:0000313" key="2">
    <source>
        <dbReference type="EMBL" id="KAF7483479.1"/>
    </source>
</evidence>
<dbReference type="Proteomes" id="UP000335636">
    <property type="component" value="Unassembled WGS sequence"/>
</dbReference>
<evidence type="ECO:0000313" key="4">
    <source>
        <dbReference type="Proteomes" id="UP000335636"/>
    </source>
</evidence>
<evidence type="ECO:0000313" key="3">
    <source>
        <dbReference type="EMBL" id="VTJ59125.1"/>
    </source>
</evidence>
<proteinExistence type="predicted"/>
<name>A0A5E4APN9_MARMO</name>
<feature type="compositionally biased region" description="Polar residues" evidence="1">
    <location>
        <begin position="59"/>
        <end position="71"/>
    </location>
</feature>
<dbReference type="EMBL" id="WJEC01000364">
    <property type="protein sequence ID" value="KAF7483479.1"/>
    <property type="molecule type" value="Genomic_DNA"/>
</dbReference>
<dbReference type="AlphaFoldDB" id="A0A5E4APN9"/>
<reference evidence="2" key="2">
    <citation type="submission" date="2020-08" db="EMBL/GenBank/DDBJ databases">
        <authorList>
            <person name="Shumante A."/>
            <person name="Zimin A.V."/>
            <person name="Puiu D."/>
            <person name="Salzberg S.L."/>
        </authorList>
    </citation>
    <scope>NUCLEOTIDE SEQUENCE</scope>
    <source>
        <strain evidence="2">WC2-LM</strain>
        <tissue evidence="2">Liver</tissue>
    </source>
</reference>